<reference evidence="1 2" key="1">
    <citation type="journal article" date="2012" name="J. Bacteriol.">
        <title>Genome Sequence of Nitratireductor aquibiodomus Strain RA22.</title>
        <authorList>
            <person name="Singh A."/>
            <person name="Jangir P.K."/>
            <person name="Kumari C."/>
            <person name="Sharma R."/>
        </authorList>
    </citation>
    <scope>NUCLEOTIDE SEQUENCE [LARGE SCALE GENOMIC DNA]</scope>
    <source>
        <strain evidence="1 2">RA22</strain>
    </source>
</reference>
<evidence type="ECO:0000313" key="1">
    <source>
        <dbReference type="EMBL" id="EIM72711.1"/>
    </source>
</evidence>
<accession>I5BT09</accession>
<gene>
    <name evidence="1" type="ORF">A33O_18744</name>
</gene>
<comment type="caution">
    <text evidence="1">The sequence shown here is derived from an EMBL/GenBank/DDBJ whole genome shotgun (WGS) entry which is preliminary data.</text>
</comment>
<evidence type="ECO:0000313" key="2">
    <source>
        <dbReference type="Proteomes" id="UP000004622"/>
    </source>
</evidence>
<protein>
    <recommendedName>
        <fullName evidence="3">SH3b domain-containing protein</fullName>
    </recommendedName>
</protein>
<dbReference type="AlphaFoldDB" id="I5BT09"/>
<organism evidence="1 2">
    <name type="scientific">Nitratireductor aquibiodomus RA22</name>
    <dbReference type="NCBI Taxonomy" id="1189611"/>
    <lineage>
        <taxon>Bacteria</taxon>
        <taxon>Pseudomonadati</taxon>
        <taxon>Pseudomonadota</taxon>
        <taxon>Alphaproteobacteria</taxon>
        <taxon>Hyphomicrobiales</taxon>
        <taxon>Phyllobacteriaceae</taxon>
        <taxon>Nitratireductor</taxon>
    </lineage>
</organism>
<dbReference type="EMBL" id="AJXZ01000049">
    <property type="protein sequence ID" value="EIM72711.1"/>
    <property type="molecule type" value="Genomic_DNA"/>
</dbReference>
<proteinExistence type="predicted"/>
<dbReference type="Proteomes" id="UP000004622">
    <property type="component" value="Unassembled WGS sequence"/>
</dbReference>
<sequence length="82" mass="9328">MYQSLLSGRRTAVVAPWQTEFVPLRRGRSEMAATIALLSPGVIVRLDRCDQEWCRVSVKDDAWNGYVSQEKLWGAYPGELLE</sequence>
<dbReference type="InterPro" id="IPR010466">
    <property type="entry name" value="DUF1058"/>
</dbReference>
<evidence type="ECO:0008006" key="3">
    <source>
        <dbReference type="Google" id="ProtNLM"/>
    </source>
</evidence>
<dbReference type="Pfam" id="PF06347">
    <property type="entry name" value="SH3_4"/>
    <property type="match status" value="1"/>
</dbReference>
<name>I5BT09_9HYPH</name>